<dbReference type="EMBL" id="UHIA01000004">
    <property type="protein sequence ID" value="SUO96876.1"/>
    <property type="molecule type" value="Genomic_DNA"/>
</dbReference>
<dbReference type="OrthoDB" id="9811471at2"/>
<evidence type="ECO:0000256" key="4">
    <source>
        <dbReference type="ARBA" id="ARBA00014428"/>
    </source>
</evidence>
<evidence type="ECO:0000256" key="7">
    <source>
        <dbReference type="ARBA" id="ARBA00022840"/>
    </source>
</evidence>
<evidence type="ECO:0000313" key="13">
    <source>
        <dbReference type="Proteomes" id="UP000254575"/>
    </source>
</evidence>
<organism evidence="12 13">
    <name type="scientific">Suttonella indologenes</name>
    <dbReference type="NCBI Taxonomy" id="13276"/>
    <lineage>
        <taxon>Bacteria</taxon>
        <taxon>Pseudomonadati</taxon>
        <taxon>Pseudomonadota</taxon>
        <taxon>Gammaproteobacteria</taxon>
        <taxon>Cardiobacteriales</taxon>
        <taxon>Cardiobacteriaceae</taxon>
        <taxon>Suttonella</taxon>
    </lineage>
</organism>
<feature type="domain" description="Amidase" evidence="11">
    <location>
        <begin position="24"/>
        <end position="465"/>
    </location>
</feature>
<proteinExistence type="inferred from homology"/>
<feature type="active site" description="Acyl-ester intermediate" evidence="10">
    <location>
        <position position="178"/>
    </location>
</feature>
<dbReference type="AlphaFoldDB" id="A0A380MXW2"/>
<dbReference type="Proteomes" id="UP000254575">
    <property type="component" value="Unassembled WGS sequence"/>
</dbReference>
<dbReference type="GO" id="GO:0050567">
    <property type="term" value="F:glutaminyl-tRNA synthase (glutamine-hydrolyzing) activity"/>
    <property type="evidence" value="ECO:0007669"/>
    <property type="project" value="UniProtKB-UniRule"/>
</dbReference>
<evidence type="ECO:0000256" key="10">
    <source>
        <dbReference type="HAMAP-Rule" id="MF_00120"/>
    </source>
</evidence>
<gene>
    <name evidence="10 12" type="primary">gatA</name>
    <name evidence="12" type="ORF">NCTC10717_01224</name>
</gene>
<dbReference type="SUPFAM" id="SSF75304">
    <property type="entry name" value="Amidase signature (AS) enzymes"/>
    <property type="match status" value="1"/>
</dbReference>
<dbReference type="PANTHER" id="PTHR11895:SF151">
    <property type="entry name" value="GLUTAMYL-TRNA(GLN) AMIDOTRANSFERASE SUBUNIT A"/>
    <property type="match status" value="1"/>
</dbReference>
<sequence length="487" mass="52315">MSILHSSIRELAAQLANKQLSSLELTEHYLQRIEAHNPQLNAYIRITAEQARADAQASDARRAKGEIRSPLDGIPMAHKDLFCTAGITTTAASKMLENFVPPHSATIAENLAQAGAVMTGKLSMDEFAMGSSNERSAFGVVHNPWDSKAVPGGSSGGSAATVAARLVPYSTGSDTGGSIRQPAAYCGVTGIKPTYGTCSRWGMIAYASSLDQAGPIAPSAEDCALILNAMASFDPKDSTSSQDTLRVFDNLLNQPLNGVTIGIPRIYFQGLDSQMADNIMAAAKVYESLGATLTDIELQNTDIAIASYYLIASAEASSNLARYDGVRYGHRCENPDNLQDLYRRSRSEGFGEEVKRRILIGTYALSAGYYDAYYEQARRARRAILNSFTAAFTECDLILGPTTPSPAFAIGSQTDDPVAMFLGDLYTVAINLAGLPAISHPAGFIQHLPVGCQLIGPHFSEARLLNLAHRFQQESDYHRQIPAAYAA</sequence>
<evidence type="ECO:0000256" key="3">
    <source>
        <dbReference type="ARBA" id="ARBA00012739"/>
    </source>
</evidence>
<evidence type="ECO:0000256" key="9">
    <source>
        <dbReference type="ARBA" id="ARBA00047407"/>
    </source>
</evidence>
<dbReference type="InterPro" id="IPR004412">
    <property type="entry name" value="GatA"/>
</dbReference>
<dbReference type="EC" id="6.3.5.7" evidence="3 10"/>
<dbReference type="InterPro" id="IPR000120">
    <property type="entry name" value="Amidase"/>
</dbReference>
<dbReference type="HAMAP" id="MF_00120">
    <property type="entry name" value="GatA"/>
    <property type="match status" value="1"/>
</dbReference>
<dbReference type="PROSITE" id="PS00571">
    <property type="entry name" value="AMIDASES"/>
    <property type="match status" value="1"/>
</dbReference>
<keyword evidence="8 10" id="KW-0648">Protein biosynthesis</keyword>
<keyword evidence="7 10" id="KW-0067">ATP-binding</keyword>
<dbReference type="NCBIfam" id="TIGR00132">
    <property type="entry name" value="gatA"/>
    <property type="match status" value="1"/>
</dbReference>
<keyword evidence="12" id="KW-0808">Transferase</keyword>
<protein>
    <recommendedName>
        <fullName evidence="4 10">Glutamyl-tRNA(Gln) amidotransferase subunit A</fullName>
        <shortName evidence="10">Glu-ADT subunit A</shortName>
        <ecNumber evidence="3 10">6.3.5.7</ecNumber>
    </recommendedName>
</protein>
<evidence type="ECO:0000256" key="6">
    <source>
        <dbReference type="ARBA" id="ARBA00022741"/>
    </source>
</evidence>
<evidence type="ECO:0000256" key="2">
    <source>
        <dbReference type="ARBA" id="ARBA00011123"/>
    </source>
</evidence>
<dbReference type="GO" id="GO:0016740">
    <property type="term" value="F:transferase activity"/>
    <property type="evidence" value="ECO:0007669"/>
    <property type="project" value="UniProtKB-KW"/>
</dbReference>
<accession>A0A380MXW2</accession>
<name>A0A380MXW2_9GAMM</name>
<comment type="similarity">
    <text evidence="1 10">Belongs to the amidase family. GatA subfamily.</text>
</comment>
<evidence type="ECO:0000256" key="1">
    <source>
        <dbReference type="ARBA" id="ARBA00008069"/>
    </source>
</evidence>
<reference evidence="12 13" key="1">
    <citation type="submission" date="2018-06" db="EMBL/GenBank/DDBJ databases">
        <authorList>
            <consortium name="Pathogen Informatics"/>
            <person name="Doyle S."/>
        </authorList>
    </citation>
    <scope>NUCLEOTIDE SEQUENCE [LARGE SCALE GENOMIC DNA]</scope>
    <source>
        <strain evidence="12 13">NCTC10717</strain>
    </source>
</reference>
<feature type="active site" description="Charge relay system" evidence="10">
    <location>
        <position position="79"/>
    </location>
</feature>
<keyword evidence="6 10" id="KW-0547">Nucleotide-binding</keyword>
<comment type="catalytic activity">
    <reaction evidence="9 10">
        <text>L-glutamyl-tRNA(Gln) + L-glutamine + ATP + H2O = L-glutaminyl-tRNA(Gln) + L-glutamate + ADP + phosphate + H(+)</text>
        <dbReference type="Rhea" id="RHEA:17521"/>
        <dbReference type="Rhea" id="RHEA-COMP:9681"/>
        <dbReference type="Rhea" id="RHEA-COMP:9684"/>
        <dbReference type="ChEBI" id="CHEBI:15377"/>
        <dbReference type="ChEBI" id="CHEBI:15378"/>
        <dbReference type="ChEBI" id="CHEBI:29985"/>
        <dbReference type="ChEBI" id="CHEBI:30616"/>
        <dbReference type="ChEBI" id="CHEBI:43474"/>
        <dbReference type="ChEBI" id="CHEBI:58359"/>
        <dbReference type="ChEBI" id="CHEBI:78520"/>
        <dbReference type="ChEBI" id="CHEBI:78521"/>
        <dbReference type="ChEBI" id="CHEBI:456216"/>
        <dbReference type="EC" id="6.3.5.7"/>
    </reaction>
</comment>
<keyword evidence="13" id="KW-1185">Reference proteome</keyword>
<dbReference type="PANTHER" id="PTHR11895">
    <property type="entry name" value="TRANSAMIDASE"/>
    <property type="match status" value="1"/>
</dbReference>
<comment type="subunit">
    <text evidence="2 10">Heterotrimer of A, B and C subunits.</text>
</comment>
<evidence type="ECO:0000313" key="12">
    <source>
        <dbReference type="EMBL" id="SUO96876.1"/>
    </source>
</evidence>
<evidence type="ECO:0000256" key="8">
    <source>
        <dbReference type="ARBA" id="ARBA00022917"/>
    </source>
</evidence>
<dbReference type="GO" id="GO:0030956">
    <property type="term" value="C:glutamyl-tRNA(Gln) amidotransferase complex"/>
    <property type="evidence" value="ECO:0007669"/>
    <property type="project" value="InterPro"/>
</dbReference>
<dbReference type="InterPro" id="IPR020556">
    <property type="entry name" value="Amidase_CS"/>
</dbReference>
<keyword evidence="5 10" id="KW-0436">Ligase</keyword>
<dbReference type="Pfam" id="PF01425">
    <property type="entry name" value="Amidase"/>
    <property type="match status" value="1"/>
</dbReference>
<feature type="active site" description="Charge relay system" evidence="10">
    <location>
        <position position="154"/>
    </location>
</feature>
<dbReference type="Gene3D" id="3.90.1300.10">
    <property type="entry name" value="Amidase signature (AS) domain"/>
    <property type="match status" value="1"/>
</dbReference>
<dbReference type="InterPro" id="IPR023631">
    <property type="entry name" value="Amidase_dom"/>
</dbReference>
<dbReference type="InterPro" id="IPR036928">
    <property type="entry name" value="AS_sf"/>
</dbReference>
<dbReference type="GO" id="GO:0005524">
    <property type="term" value="F:ATP binding"/>
    <property type="evidence" value="ECO:0007669"/>
    <property type="project" value="UniProtKB-KW"/>
</dbReference>
<evidence type="ECO:0000256" key="5">
    <source>
        <dbReference type="ARBA" id="ARBA00022598"/>
    </source>
</evidence>
<comment type="function">
    <text evidence="10">Allows the formation of correctly charged Gln-tRNA(Gln) through the transamidation of misacylated Glu-tRNA(Gln) in organisms which lack glutaminyl-tRNA synthetase. The reaction takes place in the presence of glutamine and ATP through an activated gamma-phospho-Glu-tRNA(Gln).</text>
</comment>
<dbReference type="GO" id="GO:0006412">
    <property type="term" value="P:translation"/>
    <property type="evidence" value="ECO:0007669"/>
    <property type="project" value="UniProtKB-UniRule"/>
</dbReference>
<evidence type="ECO:0000259" key="11">
    <source>
        <dbReference type="Pfam" id="PF01425"/>
    </source>
</evidence>